<evidence type="ECO:0000256" key="2">
    <source>
        <dbReference type="ARBA" id="ARBA00001936"/>
    </source>
</evidence>
<feature type="domain" description="Endonuclease/exonuclease/phosphatase" evidence="13">
    <location>
        <begin position="85"/>
        <end position="326"/>
    </location>
</feature>
<evidence type="ECO:0000313" key="14">
    <source>
        <dbReference type="EMBL" id="CAH0107825.1"/>
    </source>
</evidence>
<evidence type="ECO:0000256" key="12">
    <source>
        <dbReference type="SAM" id="MobiDB-lite"/>
    </source>
</evidence>
<dbReference type="GO" id="GO:0005634">
    <property type="term" value="C:nucleus"/>
    <property type="evidence" value="ECO:0007669"/>
    <property type="project" value="TreeGrafter"/>
</dbReference>
<dbReference type="Gene3D" id="3.60.10.10">
    <property type="entry name" value="Endonuclease/exonuclease/phosphatase"/>
    <property type="match status" value="1"/>
</dbReference>
<comment type="similarity">
    <text evidence="3 11">Belongs to the DNA repair enzymes AP/ExoA family.</text>
</comment>
<dbReference type="PANTHER" id="PTHR22748:SF6">
    <property type="entry name" value="DNA-(APURINIC OR APYRIMIDINIC SITE) ENDONUCLEASE"/>
    <property type="match status" value="1"/>
</dbReference>
<dbReference type="EMBL" id="CAKKLH010000279">
    <property type="protein sequence ID" value="CAH0107825.1"/>
    <property type="molecule type" value="Genomic_DNA"/>
</dbReference>
<dbReference type="GO" id="GO:0008311">
    <property type="term" value="F:double-stranded DNA 3'-5' DNA exonuclease activity"/>
    <property type="evidence" value="ECO:0007669"/>
    <property type="project" value="UniProtKB-EC"/>
</dbReference>
<evidence type="ECO:0000313" key="15">
    <source>
        <dbReference type="Proteomes" id="UP000789390"/>
    </source>
</evidence>
<organism evidence="14 15">
    <name type="scientific">Daphnia galeata</name>
    <dbReference type="NCBI Taxonomy" id="27404"/>
    <lineage>
        <taxon>Eukaryota</taxon>
        <taxon>Metazoa</taxon>
        <taxon>Ecdysozoa</taxon>
        <taxon>Arthropoda</taxon>
        <taxon>Crustacea</taxon>
        <taxon>Branchiopoda</taxon>
        <taxon>Diplostraca</taxon>
        <taxon>Cladocera</taxon>
        <taxon>Anomopoda</taxon>
        <taxon>Daphniidae</taxon>
        <taxon>Daphnia</taxon>
    </lineage>
</organism>
<sequence length="335" mass="38118">MPPKKKTKVDPPQSSSDEGNSDHSGNKSANKPKRVRKKSAKATITENENKTSKTLQNKTTTEFLNQDFNNVSKTVDGENWNLKIASWNVDGLRAWIKKGGLDYLHHENPDILCLQEIKCSKSKLPPEVEVPGFHRYWNSSEADGYAGLGLYTKVKPESISYGIGIPDFDKEGRLMIAEYEKFYLVNVYVPNAGRKLVTLDKRLQWNPKFQELVKDLDSKKPVIICGDMNVAHQEIDIANPKSNKRNAGFTQEERDGFSELLKSVSLTDGFRHKYPDVKGAYTFWTYMANARKKNIGWRLDYCLLSEKLSSNFCDCCLRSEVFGSDHCPVVSFFHM</sequence>
<feature type="binding site" evidence="9">
    <location>
        <position position="116"/>
    </location>
    <ligand>
        <name>Mg(2+)</name>
        <dbReference type="ChEBI" id="CHEBI:18420"/>
        <label>1</label>
    </ligand>
</feature>
<keyword evidence="15" id="KW-1185">Reference proteome</keyword>
<feature type="binding site" evidence="9">
    <location>
        <position position="325"/>
    </location>
    <ligand>
        <name>Mg(2+)</name>
        <dbReference type="ChEBI" id="CHEBI:18420"/>
        <label>1</label>
    </ligand>
</feature>
<dbReference type="Proteomes" id="UP000789390">
    <property type="component" value="Unassembled WGS sequence"/>
</dbReference>
<evidence type="ECO:0000256" key="11">
    <source>
        <dbReference type="RuleBase" id="RU362131"/>
    </source>
</evidence>
<feature type="binding site" evidence="9">
    <location>
        <position position="227"/>
    </location>
    <ligand>
        <name>Mg(2+)</name>
        <dbReference type="ChEBI" id="CHEBI:18420"/>
        <label>1</label>
    </ligand>
</feature>
<keyword evidence="11" id="KW-0234">DNA repair</keyword>
<keyword evidence="9" id="KW-0464">Manganese</keyword>
<proteinExistence type="inferred from homology"/>
<feature type="region of interest" description="Disordered" evidence="12">
    <location>
        <begin position="1"/>
        <end position="52"/>
    </location>
</feature>
<dbReference type="GO" id="GO:0008081">
    <property type="term" value="F:phosphoric diester hydrolase activity"/>
    <property type="evidence" value="ECO:0007669"/>
    <property type="project" value="TreeGrafter"/>
</dbReference>
<protein>
    <recommendedName>
        <fullName evidence="4">exodeoxyribonuclease III</fullName>
        <ecNumber evidence="4">3.1.11.2</ecNumber>
    </recommendedName>
</protein>
<keyword evidence="5 9" id="KW-0479">Metal-binding</keyword>
<comment type="cofactor">
    <cofactor evidence="2">
        <name>Mn(2+)</name>
        <dbReference type="ChEBI" id="CHEBI:29035"/>
    </cofactor>
</comment>
<dbReference type="AlphaFoldDB" id="A0A8J2S1V2"/>
<dbReference type="PROSITE" id="PS00726">
    <property type="entry name" value="AP_NUCLEASE_F1_1"/>
    <property type="match status" value="1"/>
</dbReference>
<feature type="active site" description="Proton donor/acceptor" evidence="8">
    <location>
        <position position="227"/>
    </location>
</feature>
<dbReference type="NCBIfam" id="TIGR00195">
    <property type="entry name" value="exoDNase_III"/>
    <property type="match status" value="1"/>
</dbReference>
<comment type="caution">
    <text evidence="14">The sequence shown here is derived from an EMBL/GenBank/DDBJ whole genome shotgun (WGS) entry which is preliminary data.</text>
</comment>
<feature type="binding site" evidence="9">
    <location>
        <position position="326"/>
    </location>
    <ligand>
        <name>Mg(2+)</name>
        <dbReference type="ChEBI" id="CHEBI:18420"/>
        <label>1</label>
    </ligand>
</feature>
<dbReference type="EC" id="3.1.11.2" evidence="4"/>
<dbReference type="InterPro" id="IPR004808">
    <property type="entry name" value="AP_endonuc_1"/>
</dbReference>
<dbReference type="GO" id="GO:0046872">
    <property type="term" value="F:metal ion binding"/>
    <property type="evidence" value="ECO:0007669"/>
    <property type="project" value="UniProtKB-KW"/>
</dbReference>
<dbReference type="SUPFAM" id="SSF56219">
    <property type="entry name" value="DNase I-like"/>
    <property type="match status" value="1"/>
</dbReference>
<evidence type="ECO:0000256" key="4">
    <source>
        <dbReference type="ARBA" id="ARBA00012115"/>
    </source>
</evidence>
<evidence type="ECO:0000259" key="13">
    <source>
        <dbReference type="Pfam" id="PF03372"/>
    </source>
</evidence>
<feature type="binding site" evidence="9">
    <location>
        <position position="229"/>
    </location>
    <ligand>
        <name>Mg(2+)</name>
        <dbReference type="ChEBI" id="CHEBI:18420"/>
        <label>1</label>
    </ligand>
</feature>
<comment type="cofactor">
    <cofactor evidence="9 11">
        <name>Mg(2+)</name>
        <dbReference type="ChEBI" id="CHEBI:18420"/>
    </cofactor>
    <cofactor evidence="9 11">
        <name>Mn(2+)</name>
        <dbReference type="ChEBI" id="CHEBI:29035"/>
    </cofactor>
    <text evidence="9 11">Probably binds two magnesium or manganese ions per subunit.</text>
</comment>
<keyword evidence="11" id="KW-0227">DNA damage</keyword>
<keyword evidence="6" id="KW-0378">Hydrolase</keyword>
<dbReference type="CDD" id="cd09087">
    <property type="entry name" value="Ape1-like_AP-endo"/>
    <property type="match status" value="1"/>
</dbReference>
<dbReference type="GO" id="GO:0006284">
    <property type="term" value="P:base-excision repair"/>
    <property type="evidence" value="ECO:0007669"/>
    <property type="project" value="TreeGrafter"/>
</dbReference>
<feature type="compositionally biased region" description="Polar residues" evidence="12">
    <location>
        <begin position="42"/>
        <end position="52"/>
    </location>
</feature>
<dbReference type="PROSITE" id="PS00728">
    <property type="entry name" value="AP_NUCLEASE_F1_3"/>
    <property type="match status" value="1"/>
</dbReference>
<feature type="binding site" evidence="9">
    <location>
        <position position="88"/>
    </location>
    <ligand>
        <name>Mg(2+)</name>
        <dbReference type="ChEBI" id="CHEBI:18420"/>
        <label>1</label>
    </ligand>
</feature>
<feature type="compositionally biased region" description="Basic residues" evidence="12">
    <location>
        <begin position="30"/>
        <end position="40"/>
    </location>
</feature>
<feature type="site" description="Important for catalytic activity" evidence="10">
    <location>
        <position position="300"/>
    </location>
</feature>
<dbReference type="PROSITE" id="PS51435">
    <property type="entry name" value="AP_NUCLEASE_F1_4"/>
    <property type="match status" value="1"/>
</dbReference>
<dbReference type="InterPro" id="IPR005135">
    <property type="entry name" value="Endo/exonuclease/phosphatase"/>
</dbReference>
<gene>
    <name evidence="14" type="ORF">DGAL_LOCUS11159</name>
</gene>
<evidence type="ECO:0000256" key="9">
    <source>
        <dbReference type="PIRSR" id="PIRSR604808-2"/>
    </source>
</evidence>
<dbReference type="Pfam" id="PF03372">
    <property type="entry name" value="Exo_endo_phos"/>
    <property type="match status" value="1"/>
</dbReference>
<comment type="catalytic activity">
    <reaction evidence="1">
        <text>Exonucleolytic cleavage in the 3'- to 5'-direction to yield nucleoside 5'-phosphates.</text>
        <dbReference type="EC" id="3.1.11.2"/>
    </reaction>
</comment>
<dbReference type="InterPro" id="IPR036691">
    <property type="entry name" value="Endo/exonu/phosph_ase_sf"/>
</dbReference>
<reference evidence="14" key="1">
    <citation type="submission" date="2021-11" db="EMBL/GenBank/DDBJ databases">
        <authorList>
            <person name="Schell T."/>
        </authorList>
    </citation>
    <scope>NUCLEOTIDE SEQUENCE</scope>
    <source>
        <strain evidence="14">M5</strain>
    </source>
</reference>
<feature type="active site" evidence="8">
    <location>
        <position position="188"/>
    </location>
</feature>
<dbReference type="GO" id="GO:0003906">
    <property type="term" value="F:DNA-(apurinic or apyrimidinic site) endonuclease activity"/>
    <property type="evidence" value="ECO:0007669"/>
    <property type="project" value="TreeGrafter"/>
</dbReference>
<accession>A0A8J2S1V2</accession>
<evidence type="ECO:0000256" key="3">
    <source>
        <dbReference type="ARBA" id="ARBA00007092"/>
    </source>
</evidence>
<feature type="active site" description="Proton acceptor" evidence="8">
    <location>
        <position position="326"/>
    </location>
</feature>
<feature type="site" description="Transition state stabilizer" evidence="10">
    <location>
        <position position="229"/>
    </location>
</feature>
<dbReference type="GO" id="GO:0003677">
    <property type="term" value="F:DNA binding"/>
    <property type="evidence" value="ECO:0007669"/>
    <property type="project" value="InterPro"/>
</dbReference>
<dbReference type="NCBIfam" id="TIGR00633">
    <property type="entry name" value="xth"/>
    <property type="match status" value="1"/>
</dbReference>
<dbReference type="OrthoDB" id="498125at2759"/>
<evidence type="ECO:0000256" key="8">
    <source>
        <dbReference type="PIRSR" id="PIRSR604808-1"/>
    </source>
</evidence>
<name>A0A8J2S1V2_9CRUS</name>
<dbReference type="PANTHER" id="PTHR22748">
    <property type="entry name" value="AP ENDONUCLEASE"/>
    <property type="match status" value="1"/>
</dbReference>
<feature type="site" description="Interaction with DNA substrate" evidence="10">
    <location>
        <position position="326"/>
    </location>
</feature>
<evidence type="ECO:0000256" key="1">
    <source>
        <dbReference type="ARBA" id="ARBA00000493"/>
    </source>
</evidence>
<evidence type="ECO:0000256" key="5">
    <source>
        <dbReference type="ARBA" id="ARBA00022723"/>
    </source>
</evidence>
<dbReference type="InterPro" id="IPR020848">
    <property type="entry name" value="AP_endonuclease_F1_CS"/>
</dbReference>
<keyword evidence="7 9" id="KW-0460">Magnesium</keyword>
<dbReference type="InterPro" id="IPR020847">
    <property type="entry name" value="AP_endonuclease_F1_BS"/>
</dbReference>
<evidence type="ECO:0000256" key="10">
    <source>
        <dbReference type="PIRSR" id="PIRSR604808-3"/>
    </source>
</evidence>
<evidence type="ECO:0000256" key="7">
    <source>
        <dbReference type="ARBA" id="ARBA00022842"/>
    </source>
</evidence>
<evidence type="ECO:0000256" key="6">
    <source>
        <dbReference type="ARBA" id="ARBA00022801"/>
    </source>
</evidence>